<evidence type="ECO:0000313" key="1">
    <source>
        <dbReference type="EMBL" id="AIM40951.1"/>
    </source>
</evidence>
<organism evidence="1 2">
    <name type="scientific">Mycobacterium phage Squirty</name>
    <dbReference type="NCBI Taxonomy" id="1527512"/>
    <lineage>
        <taxon>Viruses</taxon>
        <taxon>Duplodnaviria</taxon>
        <taxon>Heunggongvirae</taxon>
        <taxon>Uroviricota</taxon>
        <taxon>Caudoviricetes</taxon>
        <taxon>Gracegardnervirinae</taxon>
        <taxon>Squirtyvirus</taxon>
        <taxon>Squirtyvirus squirty</taxon>
        <taxon>Mycobacterium virus Squirty</taxon>
    </lineage>
</organism>
<sequence>MLDDREIRDVIAAMWQIHLSERSWLDRIGDYAKGIRGVPEVPESAEQEIKDLARLSVKNVLGLVVDSFAQNLSVTGYRSADAQDNDPAWRIWQANRMDARQSSVYVPALTYGASYVTVTAGPNGPVLSPRSPKQILTAYVDPVADEWPQYALEMWVTQVDAKLRRRGRLYDDEFAYDLDLGEVSESDPTLRSASHPISVVVDGDPVPHGATYGGERVCPVVRFVNGRDADGAIVGEVAPLIRDQQAINSVNFDRLVVSRFGAFPQKVITGWTASPSEILAASAKRVWAFDDEDVDAKALPAADTGQYNDILDEMIQHVAMRAQISPAQVTGKMVNMSAEALAAAEANQQRKLQAKRDSFGESWEQVLRLAAEIDGDEETAADSGAEVVWRDTEARAFGAVVDGITKLVAAGVQLRDVVHLVPGLSQQQIKAIKDSIQQSTVVDLVSSIRQGAAAAQRDPQVGDIAGRTVAQSE</sequence>
<evidence type="ECO:0000313" key="2">
    <source>
        <dbReference type="Proteomes" id="UP000029348"/>
    </source>
</evidence>
<protein>
    <submittedName>
        <fullName evidence="1">Portal protein</fullName>
    </submittedName>
</protein>
<dbReference type="Proteomes" id="UP000029348">
    <property type="component" value="Segment"/>
</dbReference>
<gene>
    <name evidence="1" type="primary">4</name>
    <name evidence="1" type="ORF">PBI_SQUIRTY_4</name>
</gene>
<dbReference type="RefSeq" id="YP_009124556.1">
    <property type="nucleotide sequence ID" value="NC_026588.1"/>
</dbReference>
<dbReference type="KEGG" id="vg:23679059"/>
<name>A0A088FBE2_9CAUD</name>
<accession>A0A088FBE2</accession>
<dbReference type="GeneID" id="23679059"/>
<dbReference type="Pfam" id="PF05133">
    <property type="entry name" value="SPP1_portal"/>
    <property type="match status" value="1"/>
</dbReference>
<dbReference type="EMBL" id="KM101124">
    <property type="protein sequence ID" value="AIM40951.1"/>
    <property type="molecule type" value="Genomic_DNA"/>
</dbReference>
<dbReference type="OrthoDB" id="3592at10239"/>
<keyword evidence="2" id="KW-1185">Reference proteome</keyword>
<proteinExistence type="predicted"/>
<dbReference type="InterPro" id="IPR021145">
    <property type="entry name" value="Portal_protein_SPP1_Gp6-like"/>
</dbReference>
<reference evidence="1 2" key="1">
    <citation type="submission" date="2014-07" db="EMBL/GenBank/DDBJ databases">
        <authorList>
            <person name="Nurko I."/>
            <person name="Arora N."/>
            <person name="Mosteller S."/>
            <person name="Bari R."/>
            <person name="McNulty L."/>
            <person name="Schmidt T."/>
            <person name="Mehalik H."/>
            <person name="Reinhart E."/>
            <person name="Winders D.C."/>
            <person name="Nootbar H.A."/>
            <person name="Reilly M.A."/>
            <person name="Gough E."/>
            <person name="Gregory S."/>
            <person name="Harbaugh B."/>
            <person name="Kaur B."/>
            <person name="Siesel C."/>
            <person name="Warwar S."/>
            <person name="Breitenberger C.A."/>
            <person name="Daniels C.J."/>
            <person name="Ball S.L."/>
            <person name="Buck G.A."/>
            <person name="Campbell R."/>
            <person name="Carvalho M.R."/>
            <person name="Duckworth R.A."/>
            <person name="Dunn T."/>
            <person name="Halpern C."/>
            <person name="Johnson A."/>
            <person name="Kiflezghi M.G."/>
            <person name="Lee V."/>
            <person name="Loviza R.A."/>
            <person name="Serrano M.G."/>
            <person name="Shah Z.V."/>
            <person name="Sharma K."/>
            <person name="Voegtly L.J."/>
            <person name="Walstead R."/>
            <person name="Wang Y.P."/>
            <person name="Bradley K.W."/>
            <person name="Barker L.P."/>
            <person name="Asai D.J."/>
            <person name="Bowman C.A."/>
            <person name="Russell D.A."/>
            <person name="Pope W.H."/>
            <person name="Jacobs-Sera D."/>
            <person name="Hendrix R.W."/>
            <person name="Hatfull G.F."/>
        </authorList>
    </citation>
    <scope>NUCLEOTIDE SEQUENCE [LARGE SCALE GENOMIC DNA]</scope>
</reference>